<keyword evidence="8 9" id="KW-1015">Disulfide bond</keyword>
<dbReference type="SMART" id="SM00063">
    <property type="entry name" value="FRI"/>
    <property type="match status" value="1"/>
</dbReference>
<evidence type="ECO:0000256" key="5">
    <source>
        <dbReference type="ARBA" id="ARBA00022687"/>
    </source>
</evidence>
<evidence type="ECO:0000256" key="1">
    <source>
        <dbReference type="ARBA" id="ARBA00004613"/>
    </source>
</evidence>
<comment type="subcellular location">
    <subcellularLocation>
        <location evidence="1">Secreted</location>
    </subcellularLocation>
</comment>
<dbReference type="Gene3D" id="1.10.2000.10">
    <property type="entry name" value="Frizzled cysteine-rich domain"/>
    <property type="match status" value="1"/>
</dbReference>
<dbReference type="InterPro" id="IPR018933">
    <property type="entry name" value="Netrin_module_non-TIMP"/>
</dbReference>
<dbReference type="GO" id="GO:0016055">
    <property type="term" value="P:Wnt signaling pathway"/>
    <property type="evidence" value="ECO:0007669"/>
    <property type="project" value="UniProtKB-KW"/>
</dbReference>
<keyword evidence="7" id="KW-0221">Differentiation</keyword>
<dbReference type="Proteomes" id="UP001608902">
    <property type="component" value="Unassembled WGS sequence"/>
</dbReference>
<name>A0ABD6EE77_9BILA</name>
<proteinExistence type="inferred from homology"/>
<dbReference type="AlphaFoldDB" id="A0ABD6EE77"/>
<dbReference type="Gene3D" id="2.40.50.120">
    <property type="match status" value="1"/>
</dbReference>
<dbReference type="Pfam" id="PF01759">
    <property type="entry name" value="NTR"/>
    <property type="match status" value="1"/>
</dbReference>
<dbReference type="InterPro" id="IPR036790">
    <property type="entry name" value="Frizzled_dom_sf"/>
</dbReference>
<evidence type="ECO:0000259" key="11">
    <source>
        <dbReference type="PROSITE" id="PS50038"/>
    </source>
</evidence>
<evidence type="ECO:0000313" key="13">
    <source>
        <dbReference type="EMBL" id="MFH4974625.1"/>
    </source>
</evidence>
<evidence type="ECO:0000256" key="10">
    <source>
        <dbReference type="SAM" id="SignalP"/>
    </source>
</evidence>
<feature type="disulfide bond" evidence="9">
    <location>
        <begin position="46"/>
        <end position="92"/>
    </location>
</feature>
<feature type="signal peptide" evidence="10">
    <location>
        <begin position="1"/>
        <end position="17"/>
    </location>
</feature>
<evidence type="ECO:0000256" key="3">
    <source>
        <dbReference type="ARBA" id="ARBA00022473"/>
    </source>
</evidence>
<evidence type="ECO:0000256" key="6">
    <source>
        <dbReference type="ARBA" id="ARBA00022729"/>
    </source>
</evidence>
<keyword evidence="5" id="KW-0879">Wnt signaling pathway</keyword>
<keyword evidence="3" id="KW-0217">Developmental protein</keyword>
<dbReference type="InterPro" id="IPR001134">
    <property type="entry name" value="Netrin_domain"/>
</dbReference>
<evidence type="ECO:0008006" key="15">
    <source>
        <dbReference type="Google" id="ProtNLM"/>
    </source>
</evidence>
<evidence type="ECO:0000256" key="9">
    <source>
        <dbReference type="PROSITE-ProRule" id="PRU00090"/>
    </source>
</evidence>
<dbReference type="Pfam" id="PF01392">
    <property type="entry name" value="Fz"/>
    <property type="match status" value="1"/>
</dbReference>
<comment type="caution">
    <text evidence="13">The sequence shown here is derived from an EMBL/GenBank/DDBJ whole genome shotgun (WGS) entry which is preliminary data.</text>
</comment>
<feature type="chain" id="PRO_5044847545" description="Secreted frizzled-related protein 5" evidence="10">
    <location>
        <begin position="18"/>
        <end position="311"/>
    </location>
</feature>
<evidence type="ECO:0000256" key="8">
    <source>
        <dbReference type="ARBA" id="ARBA00023157"/>
    </source>
</evidence>
<keyword evidence="4" id="KW-0964">Secreted</keyword>
<comment type="caution">
    <text evidence="9">Lacks conserved residue(s) required for the propagation of feature annotation.</text>
</comment>
<feature type="disulfide bond" evidence="9">
    <location>
        <begin position="83"/>
        <end position="121"/>
    </location>
</feature>
<reference evidence="13 14" key="1">
    <citation type="submission" date="2024-08" db="EMBL/GenBank/DDBJ databases">
        <title>Gnathostoma spinigerum genome.</title>
        <authorList>
            <person name="Gonzalez-Bertolin B."/>
            <person name="Monzon S."/>
            <person name="Zaballos A."/>
            <person name="Jimenez P."/>
            <person name="Dekumyoy P."/>
            <person name="Varona S."/>
            <person name="Cuesta I."/>
            <person name="Sumanam S."/>
            <person name="Adisakwattana P."/>
            <person name="Gasser R.B."/>
            <person name="Hernandez-Gonzalez A."/>
            <person name="Young N.D."/>
            <person name="Perteguer M.J."/>
        </authorList>
    </citation>
    <scope>NUCLEOTIDE SEQUENCE [LARGE SCALE GENOMIC DNA]</scope>
    <source>
        <strain evidence="13">AL3</strain>
        <tissue evidence="13">Liver</tissue>
    </source>
</reference>
<dbReference type="SUPFAM" id="SSF63501">
    <property type="entry name" value="Frizzled cysteine-rich domain"/>
    <property type="match status" value="1"/>
</dbReference>
<feature type="disulfide bond" evidence="9">
    <location>
        <begin position="114"/>
        <end position="138"/>
    </location>
</feature>
<accession>A0ABD6EE77</accession>
<dbReference type="PROSITE" id="PS50038">
    <property type="entry name" value="FZ"/>
    <property type="match status" value="1"/>
</dbReference>
<dbReference type="GO" id="GO:0030154">
    <property type="term" value="P:cell differentiation"/>
    <property type="evidence" value="ECO:0007669"/>
    <property type="project" value="UniProtKB-KW"/>
</dbReference>
<feature type="domain" description="NTR" evidence="12">
    <location>
        <begin position="163"/>
        <end position="280"/>
    </location>
</feature>
<evidence type="ECO:0000256" key="2">
    <source>
        <dbReference type="ARBA" id="ARBA00010054"/>
    </source>
</evidence>
<dbReference type="InterPro" id="IPR020067">
    <property type="entry name" value="Frizzled_dom"/>
</dbReference>
<protein>
    <recommendedName>
        <fullName evidence="15">Secreted frizzled-related protein 5</fullName>
    </recommendedName>
</protein>
<organism evidence="13 14">
    <name type="scientific">Gnathostoma spinigerum</name>
    <dbReference type="NCBI Taxonomy" id="75299"/>
    <lineage>
        <taxon>Eukaryota</taxon>
        <taxon>Metazoa</taxon>
        <taxon>Ecdysozoa</taxon>
        <taxon>Nematoda</taxon>
        <taxon>Chromadorea</taxon>
        <taxon>Rhabditida</taxon>
        <taxon>Spirurina</taxon>
        <taxon>Gnathostomatomorpha</taxon>
        <taxon>Gnathostomatoidea</taxon>
        <taxon>Gnathostomatidae</taxon>
        <taxon>Gnathostoma</taxon>
    </lineage>
</organism>
<dbReference type="PROSITE" id="PS50189">
    <property type="entry name" value="NTR"/>
    <property type="match status" value="1"/>
</dbReference>
<dbReference type="InterPro" id="IPR015526">
    <property type="entry name" value="Frizzled/SFRP"/>
</dbReference>
<sequence>MTTVALFLLLLPASTLAYISESWAMLTSDRPSTPKCVPIPRNLTLCYGMQYTTMRLPNLLEHETVNEVIEQAAPWRSLLGLNCHPDTQLFLCSLFAPVCLVTLDREIFPCRSLCTAVQHGCESRMRQYGFPWPDMLLCSKYPADNDMCIGALSHKSNNHSRSCPSCSQVGTYENILDHYCRSQIVVKARIGRVNVSHVSVRKARSLKRHARRRSIPKDTVIHFSADRHCPCSVGKDLSAKFLIMANRNEKGDLIANLILPWNKSDKPFKRAIRSFQKLNCQSLGREIRESAYRRSAHHHSPHRYHIYHHGY</sequence>
<dbReference type="PANTHER" id="PTHR11309:SF148">
    <property type="entry name" value="SECRETED FRIZZLED-RELATED PROTEIN 1"/>
    <property type="match status" value="1"/>
</dbReference>
<gene>
    <name evidence="13" type="ORF">AB6A40_001334</name>
</gene>
<comment type="similarity">
    <text evidence="2">Belongs to the secreted frizzled-related protein (sFRP) family.</text>
</comment>
<dbReference type="FunFam" id="1.10.2000.10:FF:000001">
    <property type="entry name" value="secreted frizzled-related protein 2"/>
    <property type="match status" value="1"/>
</dbReference>
<evidence type="ECO:0000256" key="4">
    <source>
        <dbReference type="ARBA" id="ARBA00022525"/>
    </source>
</evidence>
<dbReference type="PANTHER" id="PTHR11309">
    <property type="entry name" value="FRIZZLED"/>
    <property type="match status" value="1"/>
</dbReference>
<dbReference type="EMBL" id="JBGFUD010000483">
    <property type="protein sequence ID" value="MFH4974625.1"/>
    <property type="molecule type" value="Genomic_DNA"/>
</dbReference>
<evidence type="ECO:0000259" key="12">
    <source>
        <dbReference type="PROSITE" id="PS50189"/>
    </source>
</evidence>
<evidence type="ECO:0000256" key="7">
    <source>
        <dbReference type="ARBA" id="ARBA00022782"/>
    </source>
</evidence>
<dbReference type="InterPro" id="IPR008993">
    <property type="entry name" value="TIMP-like_OB-fold"/>
</dbReference>
<dbReference type="GO" id="GO:0005576">
    <property type="term" value="C:extracellular region"/>
    <property type="evidence" value="ECO:0007669"/>
    <property type="project" value="UniProtKB-SubCell"/>
</dbReference>
<keyword evidence="14" id="KW-1185">Reference proteome</keyword>
<feature type="domain" description="FZ" evidence="11">
    <location>
        <begin position="31"/>
        <end position="151"/>
    </location>
</feature>
<evidence type="ECO:0000313" key="14">
    <source>
        <dbReference type="Proteomes" id="UP001608902"/>
    </source>
</evidence>
<keyword evidence="6 10" id="KW-0732">Signal</keyword>
<dbReference type="SUPFAM" id="SSF50242">
    <property type="entry name" value="TIMP-like"/>
    <property type="match status" value="1"/>
</dbReference>